<dbReference type="GO" id="GO:0097191">
    <property type="term" value="P:extrinsic apoptotic signaling pathway"/>
    <property type="evidence" value="ECO:0000318"/>
    <property type="project" value="GO_Central"/>
</dbReference>
<evidence type="ECO:0000313" key="10">
    <source>
        <dbReference type="Proteomes" id="UP000018468"/>
    </source>
</evidence>
<feature type="domain" description="THD" evidence="8">
    <location>
        <begin position="120"/>
        <end position="260"/>
    </location>
</feature>
<keyword evidence="6" id="KW-0325">Glycoprotein</keyword>
<evidence type="ECO:0000256" key="6">
    <source>
        <dbReference type="ARBA" id="ARBA00023180"/>
    </source>
</evidence>
<protein>
    <submittedName>
        <fullName evidence="9">TNF superfamily member 12</fullName>
    </submittedName>
</protein>
<feature type="transmembrane region" description="Helical" evidence="7">
    <location>
        <begin position="35"/>
        <end position="60"/>
    </location>
</feature>
<comment type="subcellular location">
    <subcellularLocation>
        <location evidence="1">Secreted</location>
    </subcellularLocation>
</comment>
<dbReference type="InParanoid" id="W5N9A1"/>
<name>W5N9A1_LEPOC</name>
<accession>W5N9A1</accession>
<evidence type="ECO:0000256" key="3">
    <source>
        <dbReference type="ARBA" id="ARBA00022514"/>
    </source>
</evidence>
<reference evidence="9" key="3">
    <citation type="submission" date="2025-09" db="UniProtKB">
        <authorList>
            <consortium name="Ensembl"/>
        </authorList>
    </citation>
    <scope>IDENTIFICATION</scope>
</reference>
<proteinExistence type="inferred from homology"/>
<dbReference type="AlphaFoldDB" id="W5N9A1"/>
<dbReference type="GO" id="GO:0006955">
    <property type="term" value="P:immune response"/>
    <property type="evidence" value="ECO:0000318"/>
    <property type="project" value="GO_Central"/>
</dbReference>
<dbReference type="InterPro" id="IPR008983">
    <property type="entry name" value="Tumour_necrosis_fac-like_dom"/>
</dbReference>
<dbReference type="PROSITE" id="PS50049">
    <property type="entry name" value="THD_2"/>
    <property type="match status" value="1"/>
</dbReference>
<reference evidence="10" key="1">
    <citation type="submission" date="2011-12" db="EMBL/GenBank/DDBJ databases">
        <title>The Draft Genome of Lepisosteus oculatus.</title>
        <authorList>
            <consortium name="The Broad Institute Genome Assembly &amp; Analysis Group"/>
            <consortium name="Computational R&amp;D Group"/>
            <consortium name="and Sequencing Platform"/>
            <person name="Di Palma F."/>
            <person name="Alfoldi J."/>
            <person name="Johnson J."/>
            <person name="Berlin A."/>
            <person name="Gnerre S."/>
            <person name="Jaffe D."/>
            <person name="MacCallum I."/>
            <person name="Young S."/>
            <person name="Walker B.J."/>
            <person name="Lander E.S."/>
            <person name="Lindblad-Toh K."/>
        </authorList>
    </citation>
    <scope>NUCLEOTIDE SEQUENCE [LARGE SCALE GENOMIC DNA]</scope>
</reference>
<keyword evidence="5" id="KW-1015">Disulfide bond</keyword>
<evidence type="ECO:0000256" key="5">
    <source>
        <dbReference type="ARBA" id="ARBA00023157"/>
    </source>
</evidence>
<keyword evidence="7" id="KW-1133">Transmembrane helix</keyword>
<dbReference type="PANTHER" id="PTHR15151:SF20">
    <property type="entry name" value="TUMOR NECROSIS FACTOR LIGAND SUPERFAMILY MEMBER 12"/>
    <property type="match status" value="1"/>
</dbReference>
<dbReference type="Proteomes" id="UP000018468">
    <property type="component" value="Linkage group LG2"/>
</dbReference>
<evidence type="ECO:0000256" key="7">
    <source>
        <dbReference type="SAM" id="Phobius"/>
    </source>
</evidence>
<dbReference type="InterPro" id="IPR051748">
    <property type="entry name" value="TNF_Ligand_Superfamily"/>
</dbReference>
<keyword evidence="7" id="KW-0472">Membrane</keyword>
<organism evidence="9 10">
    <name type="scientific">Lepisosteus oculatus</name>
    <name type="common">Spotted gar</name>
    <dbReference type="NCBI Taxonomy" id="7918"/>
    <lineage>
        <taxon>Eukaryota</taxon>
        <taxon>Metazoa</taxon>
        <taxon>Chordata</taxon>
        <taxon>Craniata</taxon>
        <taxon>Vertebrata</taxon>
        <taxon>Euteleostomi</taxon>
        <taxon>Actinopterygii</taxon>
        <taxon>Neopterygii</taxon>
        <taxon>Holostei</taxon>
        <taxon>Semionotiformes</taxon>
        <taxon>Lepisosteidae</taxon>
        <taxon>Lepisosteus</taxon>
    </lineage>
</organism>
<comment type="similarity">
    <text evidence="2">Belongs to the tumor necrosis factor family.</text>
</comment>
<dbReference type="EMBL" id="AHAT01029657">
    <property type="status" value="NOT_ANNOTATED_CDS"/>
    <property type="molecule type" value="Genomic_DNA"/>
</dbReference>
<dbReference type="Pfam" id="PF00229">
    <property type="entry name" value="TNF"/>
    <property type="match status" value="1"/>
</dbReference>
<evidence type="ECO:0000256" key="1">
    <source>
        <dbReference type="ARBA" id="ARBA00004613"/>
    </source>
</evidence>
<dbReference type="eggNOG" id="ENOG502RN22">
    <property type="taxonomic scope" value="Eukaryota"/>
</dbReference>
<evidence type="ECO:0000313" key="9">
    <source>
        <dbReference type="Ensembl" id="ENSLOCP00000017210.1"/>
    </source>
</evidence>
<sequence>VPSAPASAQKERGGEEAEGRSMQRVLLRRRVRVPAVWGAVAVAAVTLAAISVALTAWSWGQTRDLSRSFRTLQDHLEQLNLQREAIVQLLLEKRELAEGQRVKRTPVRKHKNGRNGRNKVAAHFEIFTVLSQTHVGEDGIIKGWTERVLNTTKAVHYDPNTGTFTVEHKGLYYVYCQVHFNDKQTTYVKLDVLANQSKVLQCMEGYSTTPSSETHPFHFLKPCQVSGLLQLSKGTRLRTATGPSFSLHSSPRHYFGLFKVI</sequence>
<dbReference type="GO" id="GO:0005164">
    <property type="term" value="F:tumor necrosis factor receptor binding"/>
    <property type="evidence" value="ECO:0007669"/>
    <property type="project" value="InterPro"/>
</dbReference>
<keyword evidence="4" id="KW-0964">Secreted</keyword>
<dbReference type="GO" id="GO:0005615">
    <property type="term" value="C:extracellular space"/>
    <property type="evidence" value="ECO:0000318"/>
    <property type="project" value="GO_Central"/>
</dbReference>
<dbReference type="EMBL" id="AHAT01029656">
    <property type="status" value="NOT_ANNOTATED_CDS"/>
    <property type="molecule type" value="Genomic_DNA"/>
</dbReference>
<evidence type="ECO:0000259" key="8">
    <source>
        <dbReference type="PROSITE" id="PS50049"/>
    </source>
</evidence>
<dbReference type="Ensembl" id="ENSLOCT00000017241.1">
    <property type="protein sequence ID" value="ENSLOCP00000017210.1"/>
    <property type="gene ID" value="ENSLOCG00000013961.1"/>
</dbReference>
<keyword evidence="10" id="KW-1185">Reference proteome</keyword>
<keyword evidence="3" id="KW-0202">Cytokine</keyword>
<dbReference type="InterPro" id="IPR006052">
    <property type="entry name" value="TNF_dom"/>
</dbReference>
<evidence type="ECO:0000256" key="4">
    <source>
        <dbReference type="ARBA" id="ARBA00022525"/>
    </source>
</evidence>
<dbReference type="SMART" id="SM00207">
    <property type="entry name" value="TNF"/>
    <property type="match status" value="1"/>
</dbReference>
<dbReference type="OMA" id="KAVRYNR"/>
<dbReference type="SUPFAM" id="SSF49842">
    <property type="entry name" value="TNF-like"/>
    <property type="match status" value="1"/>
</dbReference>
<dbReference type="Gene3D" id="2.60.120.40">
    <property type="match status" value="1"/>
</dbReference>
<dbReference type="PANTHER" id="PTHR15151">
    <property type="entry name" value="PROTEIN EIGER"/>
    <property type="match status" value="1"/>
</dbReference>
<dbReference type="HOGENOM" id="CLU_1175095_0_0_1"/>
<evidence type="ECO:0000256" key="2">
    <source>
        <dbReference type="ARBA" id="ARBA00008670"/>
    </source>
</evidence>
<dbReference type="STRING" id="7918.ENSLOCP00000017210"/>
<dbReference type="GeneTree" id="ENSGT00510000050706"/>
<dbReference type="Bgee" id="ENSLOCG00000013961">
    <property type="expression patterns" value="Expressed in zone of skin and 13 other cell types or tissues"/>
</dbReference>
<reference evidence="9" key="2">
    <citation type="submission" date="2025-08" db="UniProtKB">
        <authorList>
            <consortium name="Ensembl"/>
        </authorList>
    </citation>
    <scope>IDENTIFICATION</scope>
</reference>
<dbReference type="GO" id="GO:0005125">
    <property type="term" value="F:cytokine activity"/>
    <property type="evidence" value="ECO:0000318"/>
    <property type="project" value="GO_Central"/>
</dbReference>
<dbReference type="FunCoup" id="W5N9A1">
    <property type="interactions" value="104"/>
</dbReference>
<keyword evidence="7" id="KW-0812">Transmembrane</keyword>
<dbReference type="GO" id="GO:0016020">
    <property type="term" value="C:membrane"/>
    <property type="evidence" value="ECO:0007669"/>
    <property type="project" value="InterPro"/>
</dbReference>